<dbReference type="OrthoDB" id="5791097at2759"/>
<dbReference type="InterPro" id="IPR045349">
    <property type="entry name" value="SLC41A1-3"/>
</dbReference>
<keyword evidence="7" id="KW-0406">Ion transport</keyword>
<comment type="subcellular location">
    <subcellularLocation>
        <location evidence="1">Membrane</location>
        <topology evidence="1">Multi-pass membrane protein</topology>
    </subcellularLocation>
</comment>
<feature type="transmembrane region" description="Helical" evidence="9">
    <location>
        <begin position="188"/>
        <end position="217"/>
    </location>
</feature>
<dbReference type="InterPro" id="IPR036739">
    <property type="entry name" value="SLC41_membr_dom_sf"/>
</dbReference>
<feature type="transmembrane region" description="Helical" evidence="9">
    <location>
        <begin position="110"/>
        <end position="132"/>
    </location>
</feature>
<dbReference type="EnsemblMetazoa" id="XM_014389533.2">
    <property type="protein sequence ID" value="XP_014245019.1"/>
    <property type="gene ID" value="LOC106664111"/>
</dbReference>
<evidence type="ECO:0000259" key="10">
    <source>
        <dbReference type="Pfam" id="PF01769"/>
    </source>
</evidence>
<feature type="domain" description="SLC41A/MgtE integral membrane" evidence="10">
    <location>
        <begin position="151"/>
        <end position="284"/>
    </location>
</feature>
<evidence type="ECO:0000313" key="11">
    <source>
        <dbReference type="EnsemblMetazoa" id="XP_014245019.1"/>
    </source>
</evidence>
<dbReference type="Gene3D" id="1.10.357.20">
    <property type="entry name" value="SLC41 divalent cation transporters, integral membrane domain"/>
    <property type="match status" value="2"/>
</dbReference>
<feature type="transmembrane region" description="Helical" evidence="9">
    <location>
        <begin position="420"/>
        <end position="439"/>
    </location>
</feature>
<dbReference type="KEGG" id="clec:106664111"/>
<evidence type="ECO:0000313" key="12">
    <source>
        <dbReference type="Proteomes" id="UP000494040"/>
    </source>
</evidence>
<keyword evidence="6 9" id="KW-1133">Transmembrane helix</keyword>
<dbReference type="EnsemblMetazoa" id="XM_014389535.2">
    <property type="protein sequence ID" value="XP_014245021.1"/>
    <property type="gene ID" value="LOC106664111"/>
</dbReference>
<evidence type="ECO:0000256" key="4">
    <source>
        <dbReference type="ARBA" id="ARBA00022692"/>
    </source>
</evidence>
<feature type="transmembrane region" description="Helical" evidence="9">
    <location>
        <begin position="488"/>
        <end position="510"/>
    </location>
</feature>
<dbReference type="FunFam" id="1.10.357.20:FF:000001">
    <property type="entry name" value="Solute carrier family 41 member 2"/>
    <property type="match status" value="1"/>
</dbReference>
<evidence type="ECO:0000256" key="2">
    <source>
        <dbReference type="ARBA" id="ARBA00009749"/>
    </source>
</evidence>
<dbReference type="RefSeq" id="XP_014245021.1">
    <property type="nucleotide sequence ID" value="XM_014389535.2"/>
</dbReference>
<dbReference type="EnsemblMetazoa" id="XM_024226010.1">
    <property type="protein sequence ID" value="XP_024081778.1"/>
    <property type="gene ID" value="LOC106664111"/>
</dbReference>
<evidence type="ECO:0000256" key="5">
    <source>
        <dbReference type="ARBA" id="ARBA00022842"/>
    </source>
</evidence>
<dbReference type="RefSeq" id="XP_024081778.1">
    <property type="nucleotide sequence ID" value="XM_024226010.1"/>
</dbReference>
<evidence type="ECO:0000256" key="7">
    <source>
        <dbReference type="ARBA" id="ARBA00023065"/>
    </source>
</evidence>
<dbReference type="RefSeq" id="XP_014245019.1">
    <property type="nucleotide sequence ID" value="XM_014389533.2"/>
</dbReference>
<organism evidence="11 12">
    <name type="scientific">Cimex lectularius</name>
    <name type="common">Bed bug</name>
    <name type="synonym">Acanthia lectularia</name>
    <dbReference type="NCBI Taxonomy" id="79782"/>
    <lineage>
        <taxon>Eukaryota</taxon>
        <taxon>Metazoa</taxon>
        <taxon>Ecdysozoa</taxon>
        <taxon>Arthropoda</taxon>
        <taxon>Hexapoda</taxon>
        <taxon>Insecta</taxon>
        <taxon>Pterygota</taxon>
        <taxon>Neoptera</taxon>
        <taxon>Paraneoptera</taxon>
        <taxon>Hemiptera</taxon>
        <taxon>Heteroptera</taxon>
        <taxon>Panheteroptera</taxon>
        <taxon>Cimicomorpha</taxon>
        <taxon>Cimicidae</taxon>
        <taxon>Cimex</taxon>
    </lineage>
</organism>
<proteinExistence type="inferred from homology"/>
<dbReference type="Pfam" id="PF01769">
    <property type="entry name" value="MgtE"/>
    <property type="match status" value="2"/>
</dbReference>
<feature type="transmembrane region" description="Helical" evidence="9">
    <location>
        <begin position="297"/>
        <end position="319"/>
    </location>
</feature>
<dbReference type="InterPro" id="IPR006667">
    <property type="entry name" value="SLC41_membr_dom"/>
</dbReference>
<evidence type="ECO:0000256" key="1">
    <source>
        <dbReference type="ARBA" id="ARBA00004141"/>
    </source>
</evidence>
<protein>
    <recommendedName>
        <fullName evidence="10">SLC41A/MgtE integral membrane domain-containing protein</fullName>
    </recommendedName>
</protein>
<dbReference type="GeneID" id="106664111"/>
<feature type="transmembrane region" description="Helical" evidence="9">
    <location>
        <begin position="269"/>
        <end position="290"/>
    </location>
</feature>
<evidence type="ECO:0000256" key="6">
    <source>
        <dbReference type="ARBA" id="ARBA00022989"/>
    </source>
</evidence>
<evidence type="ECO:0000256" key="9">
    <source>
        <dbReference type="SAM" id="Phobius"/>
    </source>
</evidence>
<dbReference type="AlphaFoldDB" id="A0A8I6RKG6"/>
<accession>A0A8I6RKG6</accession>
<dbReference type="RefSeq" id="XP_014245020.1">
    <property type="nucleotide sequence ID" value="XM_014389534.2"/>
</dbReference>
<keyword evidence="12" id="KW-1185">Reference proteome</keyword>
<dbReference type="SUPFAM" id="SSF161093">
    <property type="entry name" value="MgtE membrane domain-like"/>
    <property type="match status" value="2"/>
</dbReference>
<sequence>MRHNQPLLRYCHRLTFACMVLDDKMHFYYKSPVWRTLLNLLGYEGGTSGEGGRLLEGGNAASRPSEIRQRHIAMATLGSDNIASPTDSVIKISPPAIRPEDDEKETFMSIFFQVVAPLFVAGVAMVGAGIYLDTVQHWKVFEEVLEIIILVPALLGLKGNLEMTLASRLSTEANLGKMNDPKEQWNMIFGNLCLVQCQAVVIGLLSSVVAILLVVVFHHKINISHAIMVCACSITTASIASFLLGLVTVGIVVGSMYFKINPDNVTTPIAASLGDITSLVLLSYIATGFYHTLDEYLWVPVIVIIGFLVLMPVWVYITANNNYTKHVLTTGWSPIISAMLISTVGGLALGHFIKEYKTLTAFQPVINGIGGNLVSIQASRLSTALHKYVSLGELPEGTKILISPIKVFTSKGLHALTSRVLISLVVPGHVVFAFVITYLQTGNFSPGSLFLSLYLGAALLQVTILLFLAYILTHYFWKQGVDPDNTTIPYLTACGDLLGIILLGLVYKFLELIGGKENQAL</sequence>
<dbReference type="EnsemblMetazoa" id="XM_014389534.2">
    <property type="protein sequence ID" value="XP_014245020.1"/>
    <property type="gene ID" value="LOC106664111"/>
</dbReference>
<feature type="transmembrane region" description="Helical" evidence="9">
    <location>
        <begin position="229"/>
        <end position="257"/>
    </location>
</feature>
<name>A0A8I6RKG6_CIMLE</name>
<dbReference type="Proteomes" id="UP000494040">
    <property type="component" value="Unassembled WGS sequence"/>
</dbReference>
<evidence type="ECO:0000256" key="8">
    <source>
        <dbReference type="ARBA" id="ARBA00023136"/>
    </source>
</evidence>
<dbReference type="PANTHER" id="PTHR16228:SF7">
    <property type="entry name" value="SLC41A_MGTE INTEGRAL MEMBRANE DOMAIN-CONTAINING PROTEIN"/>
    <property type="match status" value="1"/>
</dbReference>
<evidence type="ECO:0000256" key="3">
    <source>
        <dbReference type="ARBA" id="ARBA00022448"/>
    </source>
</evidence>
<dbReference type="OMA" id="QQWYMIV"/>
<comment type="similarity">
    <text evidence="2">Belongs to the SLC41A transporter family.</text>
</comment>
<reference evidence="11" key="1">
    <citation type="submission" date="2022-01" db="UniProtKB">
        <authorList>
            <consortium name="EnsemblMetazoa"/>
        </authorList>
    </citation>
    <scope>IDENTIFICATION</scope>
</reference>
<feature type="transmembrane region" description="Helical" evidence="9">
    <location>
        <begin position="331"/>
        <end position="353"/>
    </location>
</feature>
<feature type="transmembrane region" description="Helical" evidence="9">
    <location>
        <begin position="451"/>
        <end position="476"/>
    </location>
</feature>
<dbReference type="GO" id="GO:0008324">
    <property type="term" value="F:monoatomic cation transmembrane transporter activity"/>
    <property type="evidence" value="ECO:0007669"/>
    <property type="project" value="InterPro"/>
</dbReference>
<keyword evidence="4 9" id="KW-0812">Transmembrane</keyword>
<dbReference type="PANTHER" id="PTHR16228">
    <property type="entry name" value="DIVALENT CATION TRANSPORTER SOLUTE CARRIER FAMILY 41"/>
    <property type="match status" value="1"/>
</dbReference>
<keyword evidence="3" id="KW-0813">Transport</keyword>
<keyword evidence="8 9" id="KW-0472">Membrane</keyword>
<keyword evidence="5" id="KW-0460">Magnesium</keyword>
<dbReference type="GO" id="GO:0005886">
    <property type="term" value="C:plasma membrane"/>
    <property type="evidence" value="ECO:0007669"/>
    <property type="project" value="TreeGrafter"/>
</dbReference>
<feature type="domain" description="SLC41A/MgtE integral membrane" evidence="10">
    <location>
        <begin position="363"/>
        <end position="503"/>
    </location>
</feature>